<organism evidence="2 3">
    <name type="scientific">Luteococcus peritonei</name>
    <dbReference type="NCBI Taxonomy" id="88874"/>
    <lineage>
        <taxon>Bacteria</taxon>
        <taxon>Bacillati</taxon>
        <taxon>Actinomycetota</taxon>
        <taxon>Actinomycetes</taxon>
        <taxon>Propionibacteriales</taxon>
        <taxon>Propionibacteriaceae</taxon>
        <taxon>Luteococcus</taxon>
    </lineage>
</organism>
<accession>A0ABW4RR31</accession>
<keyword evidence="3" id="KW-1185">Reference proteome</keyword>
<evidence type="ECO:0000313" key="3">
    <source>
        <dbReference type="Proteomes" id="UP001597326"/>
    </source>
</evidence>
<comment type="caution">
    <text evidence="2">The sequence shown here is derived from an EMBL/GenBank/DDBJ whole genome shotgun (WGS) entry which is preliminary data.</text>
</comment>
<dbReference type="EMBL" id="JBHUFZ010000002">
    <property type="protein sequence ID" value="MFD1888748.1"/>
    <property type="molecule type" value="Genomic_DNA"/>
</dbReference>
<proteinExistence type="predicted"/>
<protein>
    <submittedName>
        <fullName evidence="2">DUF3263 domain-containing protein</fullName>
    </submittedName>
</protein>
<sequence length="92" mass="10463">MSEALGQSSDHPELGETEPAMLAFEASWRPGRGSREQEIRERFGISSPRYHQLLNALVDSPEALAADPLLVRRLRRLRENRQQARSAARLVR</sequence>
<dbReference type="Proteomes" id="UP001597326">
    <property type="component" value="Unassembled WGS sequence"/>
</dbReference>
<dbReference type="RefSeq" id="WP_343871831.1">
    <property type="nucleotide sequence ID" value="NZ_BAAAIX010000002.1"/>
</dbReference>
<feature type="region of interest" description="Disordered" evidence="1">
    <location>
        <begin position="1"/>
        <end position="21"/>
    </location>
</feature>
<gene>
    <name evidence="2" type="ORF">ACFSCS_00910</name>
</gene>
<name>A0ABW4RR31_9ACTN</name>
<dbReference type="InterPro" id="IPR021678">
    <property type="entry name" value="DUF3263"/>
</dbReference>
<reference evidence="3" key="1">
    <citation type="journal article" date="2019" name="Int. J. Syst. Evol. Microbiol.">
        <title>The Global Catalogue of Microorganisms (GCM) 10K type strain sequencing project: providing services to taxonomists for standard genome sequencing and annotation.</title>
        <authorList>
            <consortium name="The Broad Institute Genomics Platform"/>
            <consortium name="The Broad Institute Genome Sequencing Center for Infectious Disease"/>
            <person name="Wu L."/>
            <person name="Ma J."/>
        </authorList>
    </citation>
    <scope>NUCLEOTIDE SEQUENCE [LARGE SCALE GENOMIC DNA]</scope>
    <source>
        <strain evidence="3">CAIM 431</strain>
    </source>
</reference>
<evidence type="ECO:0000313" key="2">
    <source>
        <dbReference type="EMBL" id="MFD1888748.1"/>
    </source>
</evidence>
<evidence type="ECO:0000256" key="1">
    <source>
        <dbReference type="SAM" id="MobiDB-lite"/>
    </source>
</evidence>
<dbReference type="Pfam" id="PF11662">
    <property type="entry name" value="DUF3263"/>
    <property type="match status" value="1"/>
</dbReference>